<dbReference type="Proteomes" id="UP000041254">
    <property type="component" value="Unassembled WGS sequence"/>
</dbReference>
<feature type="compositionally biased region" description="Basic and acidic residues" evidence="2">
    <location>
        <begin position="487"/>
        <end position="496"/>
    </location>
</feature>
<dbReference type="GO" id="GO:0008270">
    <property type="term" value="F:zinc ion binding"/>
    <property type="evidence" value="ECO:0007669"/>
    <property type="project" value="UniProtKB-KW"/>
</dbReference>
<feature type="compositionally biased region" description="Basic and acidic residues" evidence="2">
    <location>
        <begin position="10"/>
        <end position="36"/>
    </location>
</feature>
<dbReference type="GO" id="GO:0005884">
    <property type="term" value="C:actin filament"/>
    <property type="evidence" value="ECO:0007669"/>
    <property type="project" value="TreeGrafter"/>
</dbReference>
<feature type="compositionally biased region" description="Basic residues" evidence="2">
    <location>
        <begin position="140"/>
        <end position="155"/>
    </location>
</feature>
<feature type="region of interest" description="Disordered" evidence="2">
    <location>
        <begin position="335"/>
        <end position="421"/>
    </location>
</feature>
<evidence type="ECO:0000259" key="3">
    <source>
        <dbReference type="PROSITE" id="PS50103"/>
    </source>
</evidence>
<accession>A0A0G4EB41</accession>
<evidence type="ECO:0000256" key="1">
    <source>
        <dbReference type="PROSITE-ProRule" id="PRU00723"/>
    </source>
</evidence>
<proteinExistence type="predicted"/>
<keyword evidence="1" id="KW-0479">Metal-binding</keyword>
<dbReference type="PANTHER" id="PTHR45691:SF6">
    <property type="entry name" value="PROTEIN DIAPHANOUS"/>
    <property type="match status" value="1"/>
</dbReference>
<keyword evidence="1" id="KW-0862">Zinc</keyword>
<keyword evidence="1" id="KW-0863">Zinc-finger</keyword>
<dbReference type="EMBL" id="CDMY01000077">
    <property type="protein sequence ID" value="CEL92468.1"/>
    <property type="molecule type" value="Genomic_DNA"/>
</dbReference>
<sequence length="636" mass="67365">MVEAPPDTVAHTEEIPLATHDDVASPARTRIDETTTRKRVPKGLELIWNDLQGIEDSSSDEDSTADRGVLLSTPTSSCAFVGEITEEIKAMIPRDEDGNLTSIGSIEHAKDPSKCQPCLFHHRQGCTNGLACRFCHFPHTPRKKSRASKRKRLRQKAQQNVEDEAENALSQTTQLLLYQPAAGFHHKLFPPVSQSREALPLPVPHTLSDPDPHTTTRTDQNDADSHASEDDCLDERSSHSPFLPSTRPLARVVPPPLVKNGAVVAATMSAPPASASSQPSSSSAPDPTLSPPSVASTSPFSNALFQPTQTTFSSQQGTKGRSLSSLLPPQMLINISMGLPDDTPTPSPSPPGAHPLSLVDNLPDLFQSPPVHSLRERGWEGGGVRAPHSPPSSSHSHAGATPSRFLTHTLGGDLFGAPTTDTHKQRPAFLRLPSYPLHTHETTTSFGSFGSSSTGVGVSVGVGMGEVTLVREDGGEIRRRSGPGHTISDETSEHEPLPSIIPPPRSSNYCDPSHLSHTLSASRSYFPPPPPGFSPRNRDATSMASNQMPTSTTTTTPTGEDRGRGVLGRVPSYTYASTAASAAAAASVGGGSFGVRGRGGGGEWMRPPPPPPPPPPPAPPLVESRASGMASGTWRT</sequence>
<dbReference type="GO" id="GO:0030041">
    <property type="term" value="P:actin filament polymerization"/>
    <property type="evidence" value="ECO:0007669"/>
    <property type="project" value="TreeGrafter"/>
</dbReference>
<reference evidence="4 5" key="1">
    <citation type="submission" date="2014-11" db="EMBL/GenBank/DDBJ databases">
        <authorList>
            <person name="Zhu J."/>
            <person name="Qi W."/>
            <person name="Song R."/>
        </authorList>
    </citation>
    <scope>NUCLEOTIDE SEQUENCE [LARGE SCALE GENOMIC DNA]</scope>
</reference>
<feature type="region of interest" description="Disordered" evidence="2">
    <location>
        <begin position="585"/>
        <end position="636"/>
    </location>
</feature>
<feature type="compositionally biased region" description="Low complexity" evidence="2">
    <location>
        <begin position="549"/>
        <end position="558"/>
    </location>
</feature>
<feature type="zinc finger region" description="C3H1-type" evidence="1">
    <location>
        <begin position="112"/>
        <end position="139"/>
    </location>
</feature>
<keyword evidence="5" id="KW-1185">Reference proteome</keyword>
<feature type="region of interest" description="Disordered" evidence="2">
    <location>
        <begin position="269"/>
        <end position="301"/>
    </location>
</feature>
<feature type="region of interest" description="Disordered" evidence="2">
    <location>
        <begin position="140"/>
        <end position="166"/>
    </location>
</feature>
<organism evidence="4 5">
    <name type="scientific">Vitrella brassicaformis (strain CCMP3155)</name>
    <dbReference type="NCBI Taxonomy" id="1169540"/>
    <lineage>
        <taxon>Eukaryota</taxon>
        <taxon>Sar</taxon>
        <taxon>Alveolata</taxon>
        <taxon>Colpodellida</taxon>
        <taxon>Vitrellaceae</taxon>
        <taxon>Vitrella</taxon>
    </lineage>
</organism>
<feature type="compositionally biased region" description="Low complexity" evidence="2">
    <location>
        <begin position="269"/>
        <end position="285"/>
    </location>
</feature>
<feature type="compositionally biased region" description="Basic and acidic residues" evidence="2">
    <location>
        <begin position="208"/>
        <end position="238"/>
    </location>
</feature>
<evidence type="ECO:0000313" key="4">
    <source>
        <dbReference type="EMBL" id="CEL92468.1"/>
    </source>
</evidence>
<protein>
    <recommendedName>
        <fullName evidence="3">C3H1-type domain-containing protein</fullName>
    </recommendedName>
</protein>
<evidence type="ECO:0000313" key="5">
    <source>
        <dbReference type="Proteomes" id="UP000041254"/>
    </source>
</evidence>
<feature type="compositionally biased region" description="Pro residues" evidence="2">
    <location>
        <begin position="606"/>
        <end position="620"/>
    </location>
</feature>
<feature type="compositionally biased region" description="Pro residues" evidence="2">
    <location>
        <begin position="343"/>
        <end position="353"/>
    </location>
</feature>
<feature type="region of interest" description="Disordered" evidence="2">
    <location>
        <begin position="1"/>
        <end position="36"/>
    </location>
</feature>
<dbReference type="InParanoid" id="A0A0G4EB41"/>
<dbReference type="InterPro" id="IPR000571">
    <property type="entry name" value="Znf_CCCH"/>
</dbReference>
<feature type="region of interest" description="Disordered" evidence="2">
    <location>
        <begin position="475"/>
        <end position="567"/>
    </location>
</feature>
<name>A0A0G4EB41_VITBC</name>
<dbReference type="PROSITE" id="PS50103">
    <property type="entry name" value="ZF_C3H1"/>
    <property type="match status" value="1"/>
</dbReference>
<evidence type="ECO:0000256" key="2">
    <source>
        <dbReference type="SAM" id="MobiDB-lite"/>
    </source>
</evidence>
<feature type="domain" description="C3H1-type" evidence="3">
    <location>
        <begin position="112"/>
        <end position="139"/>
    </location>
</feature>
<feature type="region of interest" description="Disordered" evidence="2">
    <location>
        <begin position="198"/>
        <end position="253"/>
    </location>
</feature>
<dbReference type="AlphaFoldDB" id="A0A0G4EB41"/>
<dbReference type="OrthoDB" id="415835at2759"/>
<gene>
    <name evidence="4" type="ORF">Vbra_3574</name>
</gene>
<feature type="compositionally biased region" description="Gly residues" evidence="2">
    <location>
        <begin position="588"/>
        <end position="603"/>
    </location>
</feature>
<dbReference type="InterPro" id="IPR051412">
    <property type="entry name" value="Formin_Homology_Diaphanous_sf"/>
</dbReference>
<dbReference type="PANTHER" id="PTHR45691">
    <property type="entry name" value="PROTEIN DIAPHANOUS"/>
    <property type="match status" value="1"/>
</dbReference>
<feature type="compositionally biased region" description="Polar residues" evidence="2">
    <location>
        <begin position="291"/>
        <end position="301"/>
    </location>
</feature>
<dbReference type="VEuPathDB" id="CryptoDB:Vbra_3574"/>